<gene>
    <name evidence="18" type="ORF">COB13_14525</name>
</gene>
<keyword evidence="9" id="KW-0406">Ion transport</keyword>
<dbReference type="GO" id="GO:0015288">
    <property type="term" value="F:porin activity"/>
    <property type="evidence" value="ECO:0007669"/>
    <property type="project" value="UniProtKB-KW"/>
</dbReference>
<evidence type="ECO:0000256" key="7">
    <source>
        <dbReference type="ARBA" id="ARBA00022729"/>
    </source>
</evidence>
<keyword evidence="5" id="KW-0762">Sugar transport</keyword>
<accession>A0A2A4YTF6</accession>
<feature type="signal peptide" evidence="15">
    <location>
        <begin position="1"/>
        <end position="20"/>
    </location>
</feature>
<dbReference type="PROSITE" id="PS51257">
    <property type="entry name" value="PROKAR_LIPOPROTEIN"/>
    <property type="match status" value="1"/>
</dbReference>
<keyword evidence="13" id="KW-0998">Cell outer membrane</keyword>
<keyword evidence="12" id="KW-0564">Palmitate</keyword>
<dbReference type="Gene3D" id="3.30.1950.10">
    <property type="entry name" value="wza like domain"/>
    <property type="match status" value="1"/>
</dbReference>
<proteinExistence type="inferred from homology"/>
<dbReference type="GO" id="GO:0046930">
    <property type="term" value="C:pore complex"/>
    <property type="evidence" value="ECO:0007669"/>
    <property type="project" value="UniProtKB-KW"/>
</dbReference>
<feature type="chain" id="PRO_5013218240" description="Sugar transporter" evidence="15">
    <location>
        <begin position="21"/>
        <end position="373"/>
    </location>
</feature>
<evidence type="ECO:0000259" key="16">
    <source>
        <dbReference type="Pfam" id="PF02563"/>
    </source>
</evidence>
<evidence type="ECO:0000256" key="1">
    <source>
        <dbReference type="ARBA" id="ARBA00004571"/>
    </source>
</evidence>
<keyword evidence="4" id="KW-1134">Transmembrane beta strand</keyword>
<dbReference type="GO" id="GO:0006811">
    <property type="term" value="P:monoatomic ion transport"/>
    <property type="evidence" value="ECO:0007669"/>
    <property type="project" value="UniProtKB-KW"/>
</dbReference>
<reference key="1">
    <citation type="submission" date="2017-08" db="EMBL/GenBank/DDBJ databases">
        <title>A dynamic microbial community with high functional redundancy inhabits the cold, oxic subseafloor aquifer.</title>
        <authorList>
            <person name="Tully B.J."/>
            <person name="Wheat C.G."/>
            <person name="Glazer B.T."/>
            <person name="Huber J.A."/>
        </authorList>
    </citation>
    <scope>NUCLEOTIDE SEQUENCE [LARGE SCALE GENOMIC DNA]</scope>
</reference>
<name>A0A2A4YTF6_9PROT</name>
<evidence type="ECO:0000256" key="13">
    <source>
        <dbReference type="ARBA" id="ARBA00023237"/>
    </source>
</evidence>
<keyword evidence="7 15" id="KW-0732">Signal</keyword>
<evidence type="ECO:0000256" key="8">
    <source>
        <dbReference type="ARBA" id="ARBA00023047"/>
    </source>
</evidence>
<comment type="caution">
    <text evidence="18">The sequence shown here is derived from an EMBL/GenBank/DDBJ whole genome shotgun (WGS) entry which is preliminary data.</text>
</comment>
<protein>
    <recommendedName>
        <fullName evidence="19">Sugar transporter</fullName>
    </recommendedName>
</protein>
<evidence type="ECO:0000256" key="3">
    <source>
        <dbReference type="ARBA" id="ARBA00022448"/>
    </source>
</evidence>
<reference evidence="18" key="2">
    <citation type="journal article" date="2018" name="ISME J.">
        <title>A dynamic microbial community with high functional redundancy inhabits the cold, oxic subseafloor aquifer.</title>
        <authorList>
            <person name="Tully B.J."/>
            <person name="Wheat C.G."/>
            <person name="Glazer B.T."/>
            <person name="Huber J.A."/>
        </authorList>
    </citation>
    <scope>NUCLEOTIDE SEQUENCE</scope>
    <source>
        <strain evidence="18">NORP83</strain>
    </source>
</reference>
<evidence type="ECO:0000256" key="5">
    <source>
        <dbReference type="ARBA" id="ARBA00022597"/>
    </source>
</evidence>
<keyword evidence="3" id="KW-0813">Transport</keyword>
<keyword evidence="11" id="KW-0472">Membrane</keyword>
<evidence type="ECO:0000256" key="14">
    <source>
        <dbReference type="ARBA" id="ARBA00023288"/>
    </source>
</evidence>
<evidence type="ECO:0000259" key="17">
    <source>
        <dbReference type="Pfam" id="PF22461"/>
    </source>
</evidence>
<feature type="domain" description="Polysaccharide export protein N-terminal" evidence="16">
    <location>
        <begin position="79"/>
        <end position="162"/>
    </location>
</feature>
<feature type="domain" description="SLBB" evidence="17">
    <location>
        <begin position="253"/>
        <end position="336"/>
    </location>
</feature>
<keyword evidence="10" id="KW-0626">Porin</keyword>
<comment type="subcellular location">
    <subcellularLocation>
        <location evidence="1">Cell outer membrane</location>
        <topology evidence="1">Multi-pass membrane protein</topology>
    </subcellularLocation>
</comment>
<dbReference type="GO" id="GO:0015159">
    <property type="term" value="F:polysaccharide transmembrane transporter activity"/>
    <property type="evidence" value="ECO:0007669"/>
    <property type="project" value="InterPro"/>
</dbReference>
<dbReference type="PANTHER" id="PTHR33619:SF3">
    <property type="entry name" value="POLYSACCHARIDE EXPORT PROTEIN GFCE-RELATED"/>
    <property type="match status" value="1"/>
</dbReference>
<evidence type="ECO:0000256" key="4">
    <source>
        <dbReference type="ARBA" id="ARBA00022452"/>
    </source>
</evidence>
<dbReference type="InterPro" id="IPR049712">
    <property type="entry name" value="Poly_export"/>
</dbReference>
<evidence type="ECO:0000256" key="2">
    <source>
        <dbReference type="ARBA" id="ARBA00009450"/>
    </source>
</evidence>
<dbReference type="PANTHER" id="PTHR33619">
    <property type="entry name" value="POLYSACCHARIDE EXPORT PROTEIN GFCE-RELATED"/>
    <property type="match status" value="1"/>
</dbReference>
<evidence type="ECO:0000256" key="12">
    <source>
        <dbReference type="ARBA" id="ARBA00023139"/>
    </source>
</evidence>
<dbReference type="AlphaFoldDB" id="A0A2A4YTF6"/>
<dbReference type="GO" id="GO:0009279">
    <property type="term" value="C:cell outer membrane"/>
    <property type="evidence" value="ECO:0007669"/>
    <property type="project" value="UniProtKB-SubCell"/>
</dbReference>
<dbReference type="Gene3D" id="3.10.560.10">
    <property type="entry name" value="Outer membrane lipoprotein wza domain like"/>
    <property type="match status" value="2"/>
</dbReference>
<dbReference type="EMBL" id="NVUS01000024">
    <property type="protein sequence ID" value="PCI98096.1"/>
    <property type="molecule type" value="Genomic_DNA"/>
</dbReference>
<dbReference type="InterPro" id="IPR003715">
    <property type="entry name" value="Poly_export_N"/>
</dbReference>
<keyword evidence="8" id="KW-0625">Polysaccharide transport</keyword>
<keyword evidence="14" id="KW-0449">Lipoprotein</keyword>
<evidence type="ECO:0000256" key="6">
    <source>
        <dbReference type="ARBA" id="ARBA00022692"/>
    </source>
</evidence>
<evidence type="ECO:0000256" key="11">
    <source>
        <dbReference type="ARBA" id="ARBA00023136"/>
    </source>
</evidence>
<organism evidence="18">
    <name type="scientific">OCS116 cluster bacterium</name>
    <dbReference type="NCBI Taxonomy" id="2030921"/>
    <lineage>
        <taxon>Bacteria</taxon>
        <taxon>Pseudomonadati</taxon>
        <taxon>Pseudomonadota</taxon>
        <taxon>Alphaproteobacteria</taxon>
        <taxon>OCS116 cluster</taxon>
    </lineage>
</organism>
<dbReference type="Pfam" id="PF02563">
    <property type="entry name" value="Poly_export"/>
    <property type="match status" value="1"/>
</dbReference>
<dbReference type="InterPro" id="IPR054765">
    <property type="entry name" value="SLBB_dom"/>
</dbReference>
<evidence type="ECO:0000256" key="10">
    <source>
        <dbReference type="ARBA" id="ARBA00023114"/>
    </source>
</evidence>
<evidence type="ECO:0000313" key="18">
    <source>
        <dbReference type="EMBL" id="PCI98096.1"/>
    </source>
</evidence>
<evidence type="ECO:0000256" key="9">
    <source>
        <dbReference type="ARBA" id="ARBA00023065"/>
    </source>
</evidence>
<comment type="similarity">
    <text evidence="2">Belongs to the BexD/CtrA/VexA family.</text>
</comment>
<dbReference type="Pfam" id="PF22461">
    <property type="entry name" value="SLBB_2"/>
    <property type="match status" value="2"/>
</dbReference>
<sequence>MRFFKSSFIILAALFLTACAIVPGGEVYISDADRKMSDETPSITLEQIEFHKITPANTMARKVKRRQPHRNAKLERQVKNYAYKVGAGDILQVTVWEHPELLNLGAEGLPAIGFLIDSQGNIFYPYVGRMHVAGQSIYTIRDQLSESLAKYIENPQLDVTVTTFASKKIYLTGEIARPAPLVMQGRAITLLDAITQAGGVTANADMNDIVVVRKAKRRHIDLYAMMHYGDMRQNILLIDGDQIHIASQKPKYAYVMGQVAAPLTIAVSPEGTTLAEALGRAHGINEQSADASAIYVIRDSQIKGKVAKVYMLDLSNMAAMVLASKFEILSEDVVYIAKSPIVKWNQLLSVVNPTLGLPSTLNSTKASVQSIFN</sequence>
<evidence type="ECO:0000256" key="15">
    <source>
        <dbReference type="SAM" id="SignalP"/>
    </source>
</evidence>
<feature type="domain" description="SLBB" evidence="17">
    <location>
        <begin position="167"/>
        <end position="245"/>
    </location>
</feature>
<keyword evidence="6" id="KW-0812">Transmembrane</keyword>
<evidence type="ECO:0008006" key="19">
    <source>
        <dbReference type="Google" id="ProtNLM"/>
    </source>
</evidence>